<evidence type="ECO:0000313" key="8">
    <source>
        <dbReference type="Proteomes" id="UP000001307"/>
    </source>
</evidence>
<dbReference type="Proteomes" id="UP000001307">
    <property type="component" value="Unassembled WGS sequence"/>
</dbReference>
<dbReference type="Pfam" id="PF13000">
    <property type="entry name" value="Acatn"/>
    <property type="match status" value="1"/>
</dbReference>
<feature type="transmembrane region" description="Helical" evidence="5">
    <location>
        <begin position="105"/>
        <end position="126"/>
    </location>
</feature>
<comment type="subcellular location">
    <subcellularLocation>
        <location evidence="1">Membrane</location>
        <topology evidence="1">Multi-pass membrane protein</topology>
    </subcellularLocation>
</comment>
<feature type="transmembrane region" description="Helical" evidence="5">
    <location>
        <begin position="173"/>
        <end position="192"/>
    </location>
</feature>
<accession>E4XY78</accession>
<sequence length="298" mass="33064">MSPEDVKGSITVFMLYMMQGLVLGVVGCVPLVMNTMGVDMEQQAIFSMAMVPFSVKILWAPIVDSISFGKLGWRKPWIVFAQSIVGALLAGASLSFDTLVENGDIALLTGMYFVIVGCLTIQDISVDGWACSLLSPEYVGMTANLQLAGQLIGAFSWNIYFSFLDETIGYPSFLRYVSIFYLVATAAVLVLVKDTSKPENNSWSSVSNSFLNIFKLLKLKPIIILVIFCLTSKIGFAPHGEALMLKLRARCVEKKVFSRVSFFMKFFNVACAAVFIKFTRKRSLITFLYAYPFYMIGT</sequence>
<dbReference type="AlphaFoldDB" id="E4XY78"/>
<dbReference type="InterPro" id="IPR004752">
    <property type="entry name" value="AmpG_permease/AT-1"/>
</dbReference>
<dbReference type="GO" id="GO:0035348">
    <property type="term" value="P:acetyl-CoA transmembrane transport"/>
    <property type="evidence" value="ECO:0007669"/>
    <property type="project" value="InterPro"/>
</dbReference>
<reference evidence="6" key="1">
    <citation type="journal article" date="2010" name="Science">
        <title>Plasticity of animal genome architecture unmasked by rapid evolution of a pelagic tunicate.</title>
        <authorList>
            <person name="Denoeud F."/>
            <person name="Henriet S."/>
            <person name="Mungpakdee S."/>
            <person name="Aury J.M."/>
            <person name="Da Silva C."/>
            <person name="Brinkmann H."/>
            <person name="Mikhaleva J."/>
            <person name="Olsen L.C."/>
            <person name="Jubin C."/>
            <person name="Canestro C."/>
            <person name="Bouquet J.M."/>
            <person name="Danks G."/>
            <person name="Poulain J."/>
            <person name="Campsteijn C."/>
            <person name="Adamski M."/>
            <person name="Cross I."/>
            <person name="Yadetie F."/>
            <person name="Muffato M."/>
            <person name="Louis A."/>
            <person name="Butcher S."/>
            <person name="Tsagkogeorga G."/>
            <person name="Konrad A."/>
            <person name="Singh S."/>
            <person name="Jensen M.F."/>
            <person name="Cong E.H."/>
            <person name="Eikeseth-Otteraa H."/>
            <person name="Noel B."/>
            <person name="Anthouard V."/>
            <person name="Porcel B.M."/>
            <person name="Kachouri-Lafond R."/>
            <person name="Nishino A."/>
            <person name="Ugolini M."/>
            <person name="Chourrout P."/>
            <person name="Nishida H."/>
            <person name="Aasland R."/>
            <person name="Huzurbazar S."/>
            <person name="Westhof E."/>
            <person name="Delsuc F."/>
            <person name="Lehrach H."/>
            <person name="Reinhardt R."/>
            <person name="Weissenbach J."/>
            <person name="Roy S.W."/>
            <person name="Artiguenave F."/>
            <person name="Postlethwait J.H."/>
            <person name="Manak J.R."/>
            <person name="Thompson E.M."/>
            <person name="Jaillon O."/>
            <person name="Du Pasquier L."/>
            <person name="Boudinot P."/>
            <person name="Liberles D.A."/>
            <person name="Volff J.N."/>
            <person name="Philippe H."/>
            <person name="Lenhard B."/>
            <person name="Roest Crollius H."/>
            <person name="Wincker P."/>
            <person name="Chourrout D."/>
        </authorList>
    </citation>
    <scope>NUCLEOTIDE SEQUENCE [LARGE SCALE GENOMIC DNA]</scope>
</reference>
<evidence type="ECO:0000256" key="5">
    <source>
        <dbReference type="SAM" id="Phobius"/>
    </source>
</evidence>
<dbReference type="PROSITE" id="PS51257">
    <property type="entry name" value="PROKAR_LIPOPROTEIN"/>
    <property type="match status" value="1"/>
</dbReference>
<evidence type="ECO:0000256" key="4">
    <source>
        <dbReference type="ARBA" id="ARBA00023136"/>
    </source>
</evidence>
<dbReference type="Proteomes" id="UP000011014">
    <property type="component" value="Unassembled WGS sequence"/>
</dbReference>
<dbReference type="InterPro" id="IPR036259">
    <property type="entry name" value="MFS_trans_sf"/>
</dbReference>
<dbReference type="InParanoid" id="E4XY78"/>
<dbReference type="InterPro" id="IPR024371">
    <property type="entry name" value="AcetylCoA_trans_1-like"/>
</dbReference>
<dbReference type="PANTHER" id="PTHR12778">
    <property type="entry name" value="SOLUTE CARRIER FAMILY 33 ACETYL-COA TRANSPORTER -RELATED"/>
    <property type="match status" value="1"/>
</dbReference>
<keyword evidence="2 5" id="KW-0812">Transmembrane</keyword>
<keyword evidence="8" id="KW-1185">Reference proteome</keyword>
<evidence type="ECO:0008006" key="9">
    <source>
        <dbReference type="Google" id="ProtNLM"/>
    </source>
</evidence>
<feature type="transmembrane region" description="Helical" evidence="5">
    <location>
        <begin position="138"/>
        <end position="161"/>
    </location>
</feature>
<proteinExistence type="predicted"/>
<protein>
    <recommendedName>
        <fullName evidence="9">Major facilitator superfamily (MFS) profile domain-containing protein</fullName>
    </recommendedName>
</protein>
<dbReference type="SUPFAM" id="SSF103473">
    <property type="entry name" value="MFS general substrate transporter"/>
    <property type="match status" value="1"/>
</dbReference>
<feature type="transmembrane region" description="Helical" evidence="5">
    <location>
        <begin position="12"/>
        <end position="33"/>
    </location>
</feature>
<organism evidence="6">
    <name type="scientific">Oikopleura dioica</name>
    <name type="common">Tunicate</name>
    <dbReference type="NCBI Taxonomy" id="34765"/>
    <lineage>
        <taxon>Eukaryota</taxon>
        <taxon>Metazoa</taxon>
        <taxon>Chordata</taxon>
        <taxon>Tunicata</taxon>
        <taxon>Appendicularia</taxon>
        <taxon>Copelata</taxon>
        <taxon>Oikopleuridae</taxon>
        <taxon>Oikopleura</taxon>
    </lineage>
</organism>
<evidence type="ECO:0000256" key="2">
    <source>
        <dbReference type="ARBA" id="ARBA00022692"/>
    </source>
</evidence>
<evidence type="ECO:0000313" key="6">
    <source>
        <dbReference type="EMBL" id="CBY14606.1"/>
    </source>
</evidence>
<feature type="transmembrane region" description="Helical" evidence="5">
    <location>
        <begin position="78"/>
        <end position="99"/>
    </location>
</feature>
<feature type="transmembrane region" description="Helical" evidence="5">
    <location>
        <begin position="45"/>
        <end position="66"/>
    </location>
</feature>
<feature type="transmembrane region" description="Helical" evidence="5">
    <location>
        <begin position="213"/>
        <end position="236"/>
    </location>
</feature>
<evidence type="ECO:0000313" key="7">
    <source>
        <dbReference type="EMBL" id="CBY37735.1"/>
    </source>
</evidence>
<dbReference type="GO" id="GO:0008521">
    <property type="term" value="F:acetyl-CoA transmembrane transporter activity"/>
    <property type="evidence" value="ECO:0007669"/>
    <property type="project" value="InterPro"/>
</dbReference>
<keyword evidence="3 5" id="KW-1133">Transmembrane helix</keyword>
<dbReference type="OrthoDB" id="6415790at2759"/>
<evidence type="ECO:0000256" key="3">
    <source>
        <dbReference type="ARBA" id="ARBA00022989"/>
    </source>
</evidence>
<gene>
    <name evidence="6" type="ORF">GSOID_T00007641001</name>
    <name evidence="7" type="ORF">GSOID_T00031220001</name>
</gene>
<dbReference type="EMBL" id="FN655048">
    <property type="protein sequence ID" value="CBY37735.1"/>
    <property type="molecule type" value="Genomic_DNA"/>
</dbReference>
<dbReference type="PANTHER" id="PTHR12778:SF9">
    <property type="entry name" value="ACETYL-COENZYME A TRANSPORTER 1"/>
    <property type="match status" value="1"/>
</dbReference>
<name>E4XY78_OIKDI</name>
<keyword evidence="4 5" id="KW-0472">Membrane</keyword>
<evidence type="ECO:0000256" key="1">
    <source>
        <dbReference type="ARBA" id="ARBA00004141"/>
    </source>
</evidence>
<dbReference type="GO" id="GO:0016020">
    <property type="term" value="C:membrane"/>
    <property type="evidence" value="ECO:0007669"/>
    <property type="project" value="UniProtKB-SubCell"/>
</dbReference>
<dbReference type="EMBL" id="FN653312">
    <property type="protein sequence ID" value="CBY14606.1"/>
    <property type="molecule type" value="Genomic_DNA"/>
</dbReference>
<feature type="transmembrane region" description="Helical" evidence="5">
    <location>
        <begin position="256"/>
        <end position="276"/>
    </location>
</feature>